<dbReference type="InterPro" id="IPR011990">
    <property type="entry name" value="TPR-like_helical_dom_sf"/>
</dbReference>
<dbReference type="PANTHER" id="PTHR47447:SF24">
    <property type="entry name" value="PENTATRICOPEPTIDE REPEAT-CONTAINING PROTEIN"/>
    <property type="match status" value="1"/>
</dbReference>
<reference evidence="7 8" key="1">
    <citation type="submission" date="2024-02" db="EMBL/GenBank/DDBJ databases">
        <title>De novo assembly and annotation of 12 fungi associated with fruit tree decline syndrome in Ontario, Canada.</title>
        <authorList>
            <person name="Sulman M."/>
            <person name="Ellouze W."/>
            <person name="Ilyukhin E."/>
        </authorList>
    </citation>
    <scope>NUCLEOTIDE SEQUENCE [LARGE SCALE GENOMIC DNA]</scope>
    <source>
        <strain evidence="7 8">M1-105</strain>
    </source>
</reference>
<sequence>MRRCMTSDVAANERGHHTGLSRPIRAGESHTGTSRAWSQAGLEIRAVNRHHGFPRRTLERSLPTFVTSQGLPRSRLRPQYSEIWAFFNRQARRSYSTADDDYLVEEDEEKAILEGRDDPGPSLSVEELMHLMNPEFRALRRFSFLLSSQDHPAEDIKQLLERADAFPALDGFPQQDIWWIKKFAQLNALYDIRLPLALRSSRLEINASTEQAVKQLFRRGQDAESIRETWRADMRDHYSVEGKRNIWCEIMLWLLHHDPNAVLPTLVAIGRGRKAPLYVVADILEHFMSIHLQRTPVGQESLPTGFLPALTFLLDQNPHLARALSQKFFHLTLVHSPLAEGKELLETLRGYGFRPSWHTYYHLAYFLGGHGDYEGALEALRRPIELGASPTHWAFLATCAQVLRKSATNAGNYHASSEILSKFVEMGVPLNIYLYTIVMHNAVDHGDTRTALNVFQLLRAKDIEPNDYTYSVLLKGLKDGQNLEALQELIKEAGQALPKLERPHIVATDIIHCIYLNHFEPNPTNRTFADLAQAYHEYFDPSPLVKLGVPAQFFGISEAPNRMGITPSSPPIGIILSAYLELISKNSPEEVVRLYRIFRHQIEHSGEPALSELRGLNHYYNAFLLAMGQNASTLRLMPEILRQMTDQRVHSVPLTSEHTWDILVNAFMRHNQPEAARRVMQTMSAYDQKPNEVTWNSLVKGYGRLQDVDNVLATIRDMQLQKAQLGAFSLRVLGRMKEGDKLSKGLREIEEARRRHAEEEQDYLVPEDYQEGPNNGQNSEEEIWEAITREKEEGSNWRDGKRVLGAIKRAGQGTGNNMR</sequence>
<evidence type="ECO:0000313" key="8">
    <source>
        <dbReference type="Proteomes" id="UP001521116"/>
    </source>
</evidence>
<gene>
    <name evidence="7" type="ORF">SLS56_001836</name>
</gene>
<evidence type="ECO:0000256" key="1">
    <source>
        <dbReference type="ARBA" id="ARBA00006192"/>
    </source>
</evidence>
<dbReference type="Proteomes" id="UP001521116">
    <property type="component" value="Unassembled WGS sequence"/>
</dbReference>
<evidence type="ECO:0000256" key="3">
    <source>
        <dbReference type="ARBA" id="ARBA00044493"/>
    </source>
</evidence>
<evidence type="ECO:0008006" key="9">
    <source>
        <dbReference type="Google" id="ProtNLM"/>
    </source>
</evidence>
<dbReference type="Gene3D" id="1.25.40.10">
    <property type="entry name" value="Tetratricopeptide repeat domain"/>
    <property type="match status" value="2"/>
</dbReference>
<feature type="region of interest" description="Disordered" evidence="6">
    <location>
        <begin position="1"/>
        <end position="30"/>
    </location>
</feature>
<feature type="region of interest" description="Disordered" evidence="6">
    <location>
        <begin position="788"/>
        <end position="819"/>
    </location>
</feature>
<accession>A0ABR3T686</accession>
<comment type="caution">
    <text evidence="7">The sequence shown here is derived from an EMBL/GenBank/DDBJ whole genome shotgun (WGS) entry which is preliminary data.</text>
</comment>
<organism evidence="7 8">
    <name type="scientific">Neofusicoccum ribis</name>
    <dbReference type="NCBI Taxonomy" id="45134"/>
    <lineage>
        <taxon>Eukaryota</taxon>
        <taxon>Fungi</taxon>
        <taxon>Dikarya</taxon>
        <taxon>Ascomycota</taxon>
        <taxon>Pezizomycotina</taxon>
        <taxon>Dothideomycetes</taxon>
        <taxon>Dothideomycetes incertae sedis</taxon>
        <taxon>Botryosphaeriales</taxon>
        <taxon>Botryosphaeriaceae</taxon>
        <taxon>Neofusicoccum</taxon>
    </lineage>
</organism>
<proteinExistence type="inferred from homology"/>
<name>A0ABR3T686_9PEZI</name>
<dbReference type="EMBL" id="JAJVDC020000012">
    <property type="protein sequence ID" value="KAL1635084.1"/>
    <property type="molecule type" value="Genomic_DNA"/>
</dbReference>
<comment type="subunit">
    <text evidence="4">Binds to mitochondrial small subunit 15S rRNA.</text>
</comment>
<evidence type="ECO:0000313" key="7">
    <source>
        <dbReference type="EMBL" id="KAL1635084.1"/>
    </source>
</evidence>
<feature type="compositionally biased region" description="Basic and acidic residues" evidence="6">
    <location>
        <begin position="788"/>
        <end position="802"/>
    </location>
</feature>
<feature type="repeat" description="PPR" evidence="5">
    <location>
        <begin position="431"/>
        <end position="465"/>
    </location>
</feature>
<evidence type="ECO:0000256" key="5">
    <source>
        <dbReference type="PROSITE-ProRule" id="PRU00708"/>
    </source>
</evidence>
<feature type="repeat" description="PPR" evidence="5">
    <location>
        <begin position="691"/>
        <end position="725"/>
    </location>
</feature>
<evidence type="ECO:0000256" key="4">
    <source>
        <dbReference type="ARBA" id="ARBA00044511"/>
    </source>
</evidence>
<dbReference type="PANTHER" id="PTHR47447">
    <property type="entry name" value="OS03G0856100 PROTEIN"/>
    <property type="match status" value="1"/>
</dbReference>
<evidence type="ECO:0000256" key="2">
    <source>
        <dbReference type="ARBA" id="ARBA00022737"/>
    </source>
</evidence>
<feature type="repeat" description="PPR" evidence="5">
    <location>
        <begin position="656"/>
        <end position="690"/>
    </location>
</feature>
<comment type="function">
    <text evidence="3">Regulates mitochondrial small subunit maturation by controlling 15S rRNA 5'-end processing. Localizes to the 5' precursor of the 15S rRNA in a position that is subsequently occupied by mS47 in the mature yeast mtSSU. Uses structure and sequence-specific RNA recognition, binding to a single-stranded region of the precursor and specifically recognizing bases -6 to -1. The exchange of Ccm1 for mS47 is coupled to the irreversible removal of precursor rRNA that is accompanied by conformational changes of the mitoribosomal proteins uS5m and mS26. These conformational changes signal completion of 5'-end rRNA processing through protection of the mature 5'-end of the 15S rRNA and stabilization of mS47. The removal of the 5' precursor together with the dissociation of Ccm1 may be catalyzed by the 5'-3' exoribonuclease Pet127. Involved in the specific removal of group I introns in mitochondrial encoded transcripts.</text>
</comment>
<protein>
    <recommendedName>
        <fullName evidence="9">Pentatricopeptide repeat protein</fullName>
    </recommendedName>
</protein>
<keyword evidence="2" id="KW-0677">Repeat</keyword>
<dbReference type="NCBIfam" id="TIGR00756">
    <property type="entry name" value="PPR"/>
    <property type="match status" value="2"/>
</dbReference>
<dbReference type="InterPro" id="IPR002885">
    <property type="entry name" value="PPR_rpt"/>
</dbReference>
<keyword evidence="8" id="KW-1185">Reference proteome</keyword>
<comment type="similarity">
    <text evidence="1">Belongs to the CCM1 family.</text>
</comment>
<evidence type="ECO:0000256" key="6">
    <source>
        <dbReference type="SAM" id="MobiDB-lite"/>
    </source>
</evidence>
<dbReference type="PROSITE" id="PS51375">
    <property type="entry name" value="PPR"/>
    <property type="match status" value="3"/>
</dbReference>
<dbReference type="Pfam" id="PF13041">
    <property type="entry name" value="PPR_2"/>
    <property type="match status" value="2"/>
</dbReference>